<dbReference type="Pfam" id="PF01725">
    <property type="entry name" value="Ham1p_like"/>
    <property type="match status" value="1"/>
</dbReference>
<accession>A0A928YPW6</accession>
<comment type="similarity">
    <text evidence="1 10 11">Belongs to the HAM1 NTPase family.</text>
</comment>
<dbReference type="GO" id="GO:0046872">
    <property type="term" value="F:metal ion binding"/>
    <property type="evidence" value="ECO:0007669"/>
    <property type="project" value="UniProtKB-KW"/>
</dbReference>
<dbReference type="InterPro" id="IPR020922">
    <property type="entry name" value="dITP/XTP_pyrophosphatase"/>
</dbReference>
<evidence type="ECO:0000256" key="7">
    <source>
        <dbReference type="ARBA" id="ARBA00023080"/>
    </source>
</evidence>
<dbReference type="SUPFAM" id="SSF52972">
    <property type="entry name" value="ITPase-like"/>
    <property type="match status" value="1"/>
</dbReference>
<keyword evidence="7 10" id="KW-0546">Nucleotide metabolism</keyword>
<evidence type="ECO:0000256" key="5">
    <source>
        <dbReference type="ARBA" id="ARBA00022801"/>
    </source>
</evidence>
<dbReference type="Proteomes" id="UP000616201">
    <property type="component" value="Unassembled WGS sequence"/>
</dbReference>
<dbReference type="GO" id="GO:0017111">
    <property type="term" value="F:ribonucleoside triphosphate phosphatase activity"/>
    <property type="evidence" value="ECO:0007669"/>
    <property type="project" value="InterPro"/>
</dbReference>
<dbReference type="EMBL" id="PRDK01000004">
    <property type="protein sequence ID" value="MBE8713324.1"/>
    <property type="molecule type" value="Genomic_DNA"/>
</dbReference>
<feature type="binding site" evidence="10">
    <location>
        <position position="68"/>
    </location>
    <ligand>
        <name>Mg(2+)</name>
        <dbReference type="ChEBI" id="CHEBI:18420"/>
    </ligand>
</feature>
<dbReference type="HAMAP" id="MF_01405">
    <property type="entry name" value="Non_canon_purine_NTPase"/>
    <property type="match status" value="1"/>
</dbReference>
<dbReference type="FunFam" id="3.90.950.10:FF:000001">
    <property type="entry name" value="dITP/XTP pyrophosphatase"/>
    <property type="match status" value="1"/>
</dbReference>
<feature type="binding site" evidence="10">
    <location>
        <position position="170"/>
    </location>
    <ligand>
        <name>substrate</name>
    </ligand>
</feature>
<feature type="binding site" evidence="10">
    <location>
        <begin position="7"/>
        <end position="12"/>
    </location>
    <ligand>
        <name>substrate</name>
    </ligand>
</feature>
<feature type="active site" description="Proton acceptor" evidence="10">
    <location>
        <position position="68"/>
    </location>
</feature>
<gene>
    <name evidence="12" type="primary">rdgB</name>
    <name evidence="12" type="ORF">C4F49_06500</name>
</gene>
<evidence type="ECO:0000313" key="12">
    <source>
        <dbReference type="EMBL" id="MBE8713324.1"/>
    </source>
</evidence>
<dbReference type="GO" id="GO:0009117">
    <property type="term" value="P:nucleotide metabolic process"/>
    <property type="evidence" value="ECO:0007669"/>
    <property type="project" value="UniProtKB-KW"/>
</dbReference>
<keyword evidence="4 10" id="KW-0547">Nucleotide-binding</keyword>
<organism evidence="12 13">
    <name type="scientific">Sphingobacterium hungaricum</name>
    <dbReference type="NCBI Taxonomy" id="2082723"/>
    <lineage>
        <taxon>Bacteria</taxon>
        <taxon>Pseudomonadati</taxon>
        <taxon>Bacteroidota</taxon>
        <taxon>Sphingobacteriia</taxon>
        <taxon>Sphingobacteriales</taxon>
        <taxon>Sphingobacteriaceae</taxon>
        <taxon>Sphingobacterium</taxon>
    </lineage>
</organism>
<dbReference type="EC" id="3.6.1.66" evidence="10"/>
<evidence type="ECO:0000256" key="3">
    <source>
        <dbReference type="ARBA" id="ARBA00022723"/>
    </source>
</evidence>
<evidence type="ECO:0000313" key="13">
    <source>
        <dbReference type="Proteomes" id="UP000616201"/>
    </source>
</evidence>
<dbReference type="PANTHER" id="PTHR11067">
    <property type="entry name" value="INOSINE TRIPHOSPHATE PYROPHOSPHATASE/HAM1 PROTEIN"/>
    <property type="match status" value="1"/>
</dbReference>
<dbReference type="NCBIfam" id="TIGR00042">
    <property type="entry name" value="RdgB/HAM1 family non-canonical purine NTP pyrophosphatase"/>
    <property type="match status" value="1"/>
</dbReference>
<dbReference type="GO" id="GO:0005829">
    <property type="term" value="C:cytosol"/>
    <property type="evidence" value="ECO:0007669"/>
    <property type="project" value="TreeGrafter"/>
</dbReference>
<evidence type="ECO:0000256" key="4">
    <source>
        <dbReference type="ARBA" id="ARBA00022741"/>
    </source>
</evidence>
<feature type="binding site" evidence="10">
    <location>
        <begin position="175"/>
        <end position="176"/>
    </location>
    <ligand>
        <name>substrate</name>
    </ligand>
</feature>
<dbReference type="AlphaFoldDB" id="A0A928YPW6"/>
<keyword evidence="3 10" id="KW-0479">Metal-binding</keyword>
<evidence type="ECO:0000256" key="10">
    <source>
        <dbReference type="HAMAP-Rule" id="MF_01405"/>
    </source>
</evidence>
<dbReference type="GO" id="GO:0035870">
    <property type="term" value="F:dITP diphosphatase activity"/>
    <property type="evidence" value="ECO:0007669"/>
    <property type="project" value="UniProtKB-UniRule"/>
</dbReference>
<feature type="binding site" evidence="10">
    <location>
        <position position="69"/>
    </location>
    <ligand>
        <name>substrate</name>
    </ligand>
</feature>
<dbReference type="GO" id="GO:0036220">
    <property type="term" value="F:ITP diphosphatase activity"/>
    <property type="evidence" value="ECO:0007669"/>
    <property type="project" value="UniProtKB-UniRule"/>
</dbReference>
<sequence length="193" mass="21595">MKILFATNNLHKLEEVQAIIGNQFDIQTLEEVGLYEDIPETGDTFEANAKQKSDYLVDKLNMDCFADDSGLEIDALHGEPGVYSARYSGSRDMEKNIELVLQKMEGITDRSARFRTVISLQLDAQNYFFEGAIEGTIINSKVGTKGFGYDPIFIPNGYDKTFAEMSADEKNSISHRAIAVKKLAEFLSETKKS</sequence>
<dbReference type="PANTHER" id="PTHR11067:SF9">
    <property type="entry name" value="INOSINE TRIPHOSPHATE PYROPHOSPHATASE"/>
    <property type="match status" value="1"/>
</dbReference>
<reference evidence="12" key="1">
    <citation type="submission" date="2018-02" db="EMBL/GenBank/DDBJ databases">
        <authorList>
            <person name="Vasarhelyi B.M."/>
            <person name="Deshmukh S."/>
            <person name="Balint B."/>
            <person name="Kukolya J."/>
        </authorList>
    </citation>
    <scope>NUCLEOTIDE SEQUENCE</scope>
    <source>
        <strain evidence="12">KB22</strain>
    </source>
</reference>
<comment type="catalytic activity">
    <reaction evidence="10">
        <text>ITP + H2O = IMP + diphosphate + H(+)</text>
        <dbReference type="Rhea" id="RHEA:29399"/>
        <dbReference type="ChEBI" id="CHEBI:15377"/>
        <dbReference type="ChEBI" id="CHEBI:15378"/>
        <dbReference type="ChEBI" id="CHEBI:33019"/>
        <dbReference type="ChEBI" id="CHEBI:58053"/>
        <dbReference type="ChEBI" id="CHEBI:61402"/>
        <dbReference type="EC" id="3.6.1.66"/>
    </reaction>
</comment>
<proteinExistence type="inferred from homology"/>
<evidence type="ECO:0000256" key="8">
    <source>
        <dbReference type="ARBA" id="ARBA00051875"/>
    </source>
</evidence>
<dbReference type="GO" id="GO:0009146">
    <property type="term" value="P:purine nucleoside triphosphate catabolic process"/>
    <property type="evidence" value="ECO:0007669"/>
    <property type="project" value="UniProtKB-UniRule"/>
</dbReference>
<comment type="caution">
    <text evidence="12">The sequence shown here is derived from an EMBL/GenBank/DDBJ whole genome shotgun (WGS) entry which is preliminary data.</text>
</comment>
<evidence type="ECO:0000256" key="2">
    <source>
        <dbReference type="ARBA" id="ARBA00011738"/>
    </source>
</evidence>
<feature type="binding site" evidence="10">
    <location>
        <begin position="147"/>
        <end position="150"/>
    </location>
    <ligand>
        <name>substrate</name>
    </ligand>
</feature>
<comment type="catalytic activity">
    <reaction evidence="8 10">
        <text>dITP + H2O = dIMP + diphosphate + H(+)</text>
        <dbReference type="Rhea" id="RHEA:28342"/>
        <dbReference type="ChEBI" id="CHEBI:15377"/>
        <dbReference type="ChEBI" id="CHEBI:15378"/>
        <dbReference type="ChEBI" id="CHEBI:33019"/>
        <dbReference type="ChEBI" id="CHEBI:61194"/>
        <dbReference type="ChEBI" id="CHEBI:61382"/>
        <dbReference type="EC" id="3.6.1.66"/>
    </reaction>
</comment>
<comment type="cofactor">
    <cofactor evidence="10">
        <name>Mg(2+)</name>
        <dbReference type="ChEBI" id="CHEBI:18420"/>
    </cofactor>
    <text evidence="10">Binds 1 Mg(2+) ion per subunit.</text>
</comment>
<keyword evidence="13" id="KW-1185">Reference proteome</keyword>
<dbReference type="GO" id="GO:0036222">
    <property type="term" value="F:XTP diphosphatase activity"/>
    <property type="evidence" value="ECO:0007669"/>
    <property type="project" value="UniProtKB-UniRule"/>
</dbReference>
<dbReference type="Gene3D" id="3.90.950.10">
    <property type="match status" value="1"/>
</dbReference>
<comment type="caution">
    <text evidence="10">Lacks conserved residue(s) required for the propagation of feature annotation.</text>
</comment>
<keyword evidence="5 10" id="KW-0378">Hydrolase</keyword>
<evidence type="ECO:0000256" key="9">
    <source>
        <dbReference type="ARBA" id="ARBA00052017"/>
    </source>
</evidence>
<dbReference type="InterPro" id="IPR002637">
    <property type="entry name" value="RdgB/HAM1"/>
</dbReference>
<dbReference type="RefSeq" id="WP_231388234.1">
    <property type="nucleotide sequence ID" value="NZ_MU158698.1"/>
</dbReference>
<keyword evidence="6 10" id="KW-0460">Magnesium</keyword>
<dbReference type="CDD" id="cd00515">
    <property type="entry name" value="HAM1"/>
    <property type="match status" value="1"/>
</dbReference>
<comment type="subunit">
    <text evidence="2 10">Homodimer.</text>
</comment>
<evidence type="ECO:0000256" key="1">
    <source>
        <dbReference type="ARBA" id="ARBA00008023"/>
    </source>
</evidence>
<dbReference type="InterPro" id="IPR029001">
    <property type="entry name" value="ITPase-like_fam"/>
</dbReference>
<name>A0A928YPW6_9SPHI</name>
<protein>
    <recommendedName>
        <fullName evidence="10">dITP/XTP pyrophosphatase</fullName>
        <ecNumber evidence="10">3.6.1.66</ecNumber>
    </recommendedName>
    <alternativeName>
        <fullName evidence="10">Non-canonical purine NTP pyrophosphatase</fullName>
    </alternativeName>
    <alternativeName>
        <fullName evidence="10">Non-standard purine NTP pyrophosphatase</fullName>
    </alternativeName>
    <alternativeName>
        <fullName evidence="10">Nucleoside-triphosphate diphosphatase</fullName>
    </alternativeName>
    <alternativeName>
        <fullName evidence="10">Nucleoside-triphosphate pyrophosphatase</fullName>
        <shortName evidence="10">NTPase</shortName>
    </alternativeName>
</protein>
<dbReference type="GO" id="GO:0000166">
    <property type="term" value="F:nucleotide binding"/>
    <property type="evidence" value="ECO:0007669"/>
    <property type="project" value="UniProtKB-KW"/>
</dbReference>
<comment type="function">
    <text evidence="10">Pyrophosphatase that catalyzes the hydrolysis of nucleoside triphosphates to their monophosphate derivatives, with a high preference for the non-canonical purine nucleotides XTP (xanthosine triphosphate), dITP (deoxyinosine triphosphate) and ITP. Seems to function as a house-cleaning enzyme that removes non-canonical purine nucleotides from the nucleotide pool, thus preventing their incorporation into DNA/RNA and avoiding chromosomal lesions.</text>
</comment>
<evidence type="ECO:0000256" key="6">
    <source>
        <dbReference type="ARBA" id="ARBA00022842"/>
    </source>
</evidence>
<comment type="catalytic activity">
    <reaction evidence="9 10">
        <text>XTP + H2O = XMP + diphosphate + H(+)</text>
        <dbReference type="Rhea" id="RHEA:28610"/>
        <dbReference type="ChEBI" id="CHEBI:15377"/>
        <dbReference type="ChEBI" id="CHEBI:15378"/>
        <dbReference type="ChEBI" id="CHEBI:33019"/>
        <dbReference type="ChEBI" id="CHEBI:57464"/>
        <dbReference type="ChEBI" id="CHEBI:61314"/>
        <dbReference type="EC" id="3.6.1.66"/>
    </reaction>
</comment>
<evidence type="ECO:0000256" key="11">
    <source>
        <dbReference type="RuleBase" id="RU003781"/>
    </source>
</evidence>